<reference evidence="3 4" key="1">
    <citation type="submission" date="2023-01" db="EMBL/GenBank/DDBJ databases">
        <title>Analysis of 21 Apiospora genomes using comparative genomics revels a genus with tremendous synthesis potential of carbohydrate active enzymes and secondary metabolites.</title>
        <authorList>
            <person name="Sorensen T."/>
        </authorList>
    </citation>
    <scope>NUCLEOTIDE SEQUENCE [LARGE SCALE GENOMIC DNA]</scope>
    <source>
        <strain evidence="3 4">CBS 114990</strain>
    </source>
</reference>
<feature type="transmembrane region" description="Helical" evidence="2">
    <location>
        <begin position="88"/>
        <end position="108"/>
    </location>
</feature>
<keyword evidence="2" id="KW-0812">Transmembrane</keyword>
<evidence type="ECO:0000256" key="2">
    <source>
        <dbReference type="SAM" id="Phobius"/>
    </source>
</evidence>
<accession>A0ABR1UT34</accession>
<dbReference type="RefSeq" id="XP_066660695.1">
    <property type="nucleotide sequence ID" value="XM_066818507.1"/>
</dbReference>
<keyword evidence="2" id="KW-1133">Transmembrane helix</keyword>
<proteinExistence type="predicted"/>
<feature type="transmembrane region" description="Helical" evidence="2">
    <location>
        <begin position="12"/>
        <end position="33"/>
    </location>
</feature>
<feature type="transmembrane region" description="Helical" evidence="2">
    <location>
        <begin position="120"/>
        <end position="140"/>
    </location>
</feature>
<dbReference type="EMBL" id="JAQQWN010000010">
    <property type="protein sequence ID" value="KAK8062096.1"/>
    <property type="molecule type" value="Genomic_DNA"/>
</dbReference>
<feature type="region of interest" description="Disordered" evidence="1">
    <location>
        <begin position="178"/>
        <end position="224"/>
    </location>
</feature>
<dbReference type="GeneID" id="92051567"/>
<gene>
    <name evidence="3" type="ORF">PG997_014193</name>
</gene>
<name>A0ABR1UT34_9PEZI</name>
<keyword evidence="2" id="KW-0472">Membrane</keyword>
<evidence type="ECO:0000256" key="1">
    <source>
        <dbReference type="SAM" id="MobiDB-lite"/>
    </source>
</evidence>
<sequence length="224" mass="24681">MSEVPDGQLVGSMAIVATVALVLTGLALTTNGISRKLPSLSETALNRSYLAKSSRKREGQVAAPDNSGDHAADVGPGRQRTIWYIRFWLMYVLVEMPAHRVALAYNAMNQDRWTLMTGVSIVPALALLPYCLFVWLVRVIGYNTMDLTRRVWENLKSRLPDTQDTGANLFHGPLASILNPDSDSMRPFKAKDAGKRDRRSSQTRAALKQPKLNVMEGGEAPTEA</sequence>
<evidence type="ECO:0000313" key="4">
    <source>
        <dbReference type="Proteomes" id="UP001433268"/>
    </source>
</evidence>
<keyword evidence="4" id="KW-1185">Reference proteome</keyword>
<evidence type="ECO:0008006" key="5">
    <source>
        <dbReference type="Google" id="ProtNLM"/>
    </source>
</evidence>
<comment type="caution">
    <text evidence="3">The sequence shown here is derived from an EMBL/GenBank/DDBJ whole genome shotgun (WGS) entry which is preliminary data.</text>
</comment>
<feature type="compositionally biased region" description="Basic and acidic residues" evidence="1">
    <location>
        <begin position="183"/>
        <end position="195"/>
    </location>
</feature>
<dbReference type="Proteomes" id="UP001433268">
    <property type="component" value="Unassembled WGS sequence"/>
</dbReference>
<organism evidence="3 4">
    <name type="scientific">Apiospora hydei</name>
    <dbReference type="NCBI Taxonomy" id="1337664"/>
    <lineage>
        <taxon>Eukaryota</taxon>
        <taxon>Fungi</taxon>
        <taxon>Dikarya</taxon>
        <taxon>Ascomycota</taxon>
        <taxon>Pezizomycotina</taxon>
        <taxon>Sordariomycetes</taxon>
        <taxon>Xylariomycetidae</taxon>
        <taxon>Amphisphaeriales</taxon>
        <taxon>Apiosporaceae</taxon>
        <taxon>Apiospora</taxon>
    </lineage>
</organism>
<protein>
    <recommendedName>
        <fullName evidence="5">Transmembrane protein</fullName>
    </recommendedName>
</protein>
<evidence type="ECO:0000313" key="3">
    <source>
        <dbReference type="EMBL" id="KAK8062096.1"/>
    </source>
</evidence>